<feature type="region of interest" description="Disordered" evidence="1">
    <location>
        <begin position="202"/>
        <end position="240"/>
    </location>
</feature>
<evidence type="ECO:0000256" key="1">
    <source>
        <dbReference type="SAM" id="MobiDB-lite"/>
    </source>
</evidence>
<protein>
    <submittedName>
        <fullName evidence="2">Uncharacterized protein</fullName>
    </submittedName>
</protein>
<name>A0A1J5PK12_9ZZZZ</name>
<comment type="caution">
    <text evidence="2">The sequence shown here is derived from an EMBL/GenBank/DDBJ whole genome shotgun (WGS) entry which is preliminary data.</text>
</comment>
<dbReference type="EMBL" id="MLJW01005483">
    <property type="protein sequence ID" value="OIQ68143.1"/>
    <property type="molecule type" value="Genomic_DNA"/>
</dbReference>
<accession>A0A1J5PK12</accession>
<proteinExistence type="predicted"/>
<organism evidence="2">
    <name type="scientific">mine drainage metagenome</name>
    <dbReference type="NCBI Taxonomy" id="410659"/>
    <lineage>
        <taxon>unclassified sequences</taxon>
        <taxon>metagenomes</taxon>
        <taxon>ecological metagenomes</taxon>
    </lineage>
</organism>
<feature type="compositionally biased region" description="Low complexity" evidence="1">
    <location>
        <begin position="209"/>
        <end position="231"/>
    </location>
</feature>
<gene>
    <name evidence="2" type="ORF">GALL_502670</name>
</gene>
<dbReference type="AlphaFoldDB" id="A0A1J5PK12"/>
<evidence type="ECO:0000313" key="2">
    <source>
        <dbReference type="EMBL" id="OIQ68143.1"/>
    </source>
</evidence>
<reference evidence="2" key="1">
    <citation type="submission" date="2016-10" db="EMBL/GenBank/DDBJ databases">
        <title>Sequence of Gallionella enrichment culture.</title>
        <authorList>
            <person name="Poehlein A."/>
            <person name="Muehling M."/>
            <person name="Daniel R."/>
        </authorList>
    </citation>
    <scope>NUCLEOTIDE SEQUENCE</scope>
</reference>
<sequence length="240" mass="25938">MPVIEVAGDDERSLLRHLGSDVIEQALGLPLPAHREQPEVHHDAVQRPALRQGHLCMQQAALLEAVIRHIAMRHVEDGIARQQRVAMLAVAGTGVGAIGRVHVQRLRQEVMLRLLRPEGKAAGVELMQELHFLQKHQIGLQALQGGFQFENARPFGRAVAKHTLVDVVGRNAQVHDGVPSTLDDARATFANARRAAAVVRWRRRSTPKSSVAPPRATAARPAPGVRAAPASPACPPALPG</sequence>